<dbReference type="RefSeq" id="WP_317974903.1">
    <property type="nucleotide sequence ID" value="NZ_BTFW01000001.1"/>
</dbReference>
<comment type="caution">
    <text evidence="2">The sequence shown here is derived from an EMBL/GenBank/DDBJ whole genome shotgun (WGS) entry which is preliminary data.</text>
</comment>
<organism evidence="2 3">
    <name type="scientific">Novosphingobium pituita</name>
    <dbReference type="NCBI Taxonomy" id="3056842"/>
    <lineage>
        <taxon>Bacteria</taxon>
        <taxon>Pseudomonadati</taxon>
        <taxon>Pseudomonadota</taxon>
        <taxon>Alphaproteobacteria</taxon>
        <taxon>Sphingomonadales</taxon>
        <taxon>Sphingomonadaceae</taxon>
        <taxon>Novosphingobium</taxon>
    </lineage>
</organism>
<feature type="transmembrane region" description="Helical" evidence="1">
    <location>
        <begin position="20"/>
        <end position="42"/>
    </location>
</feature>
<evidence type="ECO:0000313" key="2">
    <source>
        <dbReference type="EMBL" id="GMM61193.1"/>
    </source>
</evidence>
<name>A0ABQ6P7H3_9SPHN</name>
<evidence type="ECO:0000256" key="1">
    <source>
        <dbReference type="SAM" id="Phobius"/>
    </source>
</evidence>
<dbReference type="Proteomes" id="UP001187221">
    <property type="component" value="Unassembled WGS sequence"/>
</dbReference>
<evidence type="ECO:0008006" key="4">
    <source>
        <dbReference type="Google" id="ProtNLM"/>
    </source>
</evidence>
<proteinExistence type="predicted"/>
<dbReference type="EMBL" id="BTFW01000001">
    <property type="protein sequence ID" value="GMM61193.1"/>
    <property type="molecule type" value="Genomic_DNA"/>
</dbReference>
<keyword evidence="3" id="KW-1185">Reference proteome</keyword>
<keyword evidence="1" id="KW-0472">Membrane</keyword>
<reference evidence="2 3" key="1">
    <citation type="submission" date="2023-06" db="EMBL/GenBank/DDBJ databases">
        <title>Draft genome sequence of Novosphingobium sp. strain IK01.</title>
        <authorList>
            <person name="Hatamoto M."/>
            <person name="Ikarashi T."/>
            <person name="Yamaguchi T."/>
        </authorList>
    </citation>
    <scope>NUCLEOTIDE SEQUENCE [LARGE SCALE GENOMIC DNA]</scope>
    <source>
        <strain evidence="2 3">IK01</strain>
    </source>
</reference>
<sequence>MELATMTRSLPLSAIPDLASLALASLPVVACALALICAGRWLPLS</sequence>
<gene>
    <name evidence="2" type="ORF">NUTIK01_19700</name>
</gene>
<keyword evidence="1" id="KW-1133">Transmembrane helix</keyword>
<evidence type="ECO:0000313" key="3">
    <source>
        <dbReference type="Proteomes" id="UP001187221"/>
    </source>
</evidence>
<protein>
    <recommendedName>
        <fullName evidence="4">ABC transporter permease</fullName>
    </recommendedName>
</protein>
<accession>A0ABQ6P7H3</accession>
<keyword evidence="1" id="KW-0812">Transmembrane</keyword>